<comment type="caution">
    <text evidence="1">The sequence shown here is derived from an EMBL/GenBank/DDBJ whole genome shotgun (WGS) entry which is preliminary data.</text>
</comment>
<gene>
    <name evidence="1" type="ORF">NDI38_14970</name>
</gene>
<reference evidence="1 2" key="1">
    <citation type="submission" date="2022-04" db="EMBL/GenBank/DDBJ databases">
        <title>Positive selection, recombination, and allopatry shape intraspecific diversity of widespread and dominant cyanobacteria.</title>
        <authorList>
            <person name="Wei J."/>
            <person name="Shu W."/>
            <person name="Hu C."/>
        </authorList>
    </citation>
    <scope>NUCLEOTIDE SEQUENCE [LARGE SCALE GENOMIC DNA]</scope>
    <source>
        <strain evidence="1 2">AS-A4</strain>
    </source>
</reference>
<protein>
    <submittedName>
        <fullName evidence="1">Uncharacterized protein</fullName>
    </submittedName>
</protein>
<sequence>MSPSLQDVVTRILTSRCITRVDQRLLVSLAKLSRDEQALLNEVFDRLRRGLLRVVD</sequence>
<dbReference type="EMBL" id="JAMPLM010000012">
    <property type="protein sequence ID" value="MEP1059742.1"/>
    <property type="molecule type" value="Genomic_DNA"/>
</dbReference>
<keyword evidence="2" id="KW-1185">Reference proteome</keyword>
<evidence type="ECO:0000313" key="2">
    <source>
        <dbReference type="Proteomes" id="UP001476950"/>
    </source>
</evidence>
<proteinExistence type="predicted"/>
<evidence type="ECO:0000313" key="1">
    <source>
        <dbReference type="EMBL" id="MEP1059742.1"/>
    </source>
</evidence>
<accession>A0ABV0KKG3</accession>
<name>A0ABV0KKG3_9CYAN</name>
<organism evidence="1 2">
    <name type="scientific">Stenomitos frigidus AS-A4</name>
    <dbReference type="NCBI Taxonomy" id="2933935"/>
    <lineage>
        <taxon>Bacteria</taxon>
        <taxon>Bacillati</taxon>
        <taxon>Cyanobacteriota</taxon>
        <taxon>Cyanophyceae</taxon>
        <taxon>Leptolyngbyales</taxon>
        <taxon>Leptolyngbyaceae</taxon>
        <taxon>Stenomitos</taxon>
    </lineage>
</organism>
<dbReference type="Proteomes" id="UP001476950">
    <property type="component" value="Unassembled WGS sequence"/>
</dbReference>